<gene>
    <name evidence="1" type="ORF">ACPOL_0807</name>
</gene>
<dbReference type="Proteomes" id="UP000253606">
    <property type="component" value="Chromosome"/>
</dbReference>
<evidence type="ECO:0000313" key="1">
    <source>
        <dbReference type="EMBL" id="AXC10168.1"/>
    </source>
</evidence>
<evidence type="ECO:0000313" key="2">
    <source>
        <dbReference type="Proteomes" id="UP000253606"/>
    </source>
</evidence>
<accession>A0A2Z5FTL9</accession>
<protein>
    <submittedName>
        <fullName evidence="1">Uncharacterized protein</fullName>
    </submittedName>
</protein>
<reference evidence="1 2" key="1">
    <citation type="journal article" date="2018" name="Front. Microbiol.">
        <title>Hydrolytic Capabilities as a Key to Environmental Success: Chitinolytic and Cellulolytic Acidobacteria From Acidic Sub-arctic Soils and Boreal Peatlands.</title>
        <authorList>
            <person name="Belova S.E."/>
            <person name="Ravin N.V."/>
            <person name="Pankratov T.A."/>
            <person name="Rakitin A.L."/>
            <person name="Ivanova A.A."/>
            <person name="Beletsky A.V."/>
            <person name="Mardanov A.V."/>
            <person name="Sinninghe Damste J.S."/>
            <person name="Dedysh S.N."/>
        </authorList>
    </citation>
    <scope>NUCLEOTIDE SEQUENCE [LARGE SCALE GENOMIC DNA]</scope>
    <source>
        <strain evidence="1 2">SBC82</strain>
    </source>
</reference>
<proteinExistence type="predicted"/>
<dbReference type="AlphaFoldDB" id="A0A2Z5FTL9"/>
<keyword evidence="2" id="KW-1185">Reference proteome</keyword>
<dbReference type="KEGG" id="abas:ACPOL_0807"/>
<dbReference type="EMBL" id="CP030840">
    <property type="protein sequence ID" value="AXC10168.1"/>
    <property type="molecule type" value="Genomic_DNA"/>
</dbReference>
<organism evidence="1 2">
    <name type="scientific">Acidisarcina polymorpha</name>
    <dbReference type="NCBI Taxonomy" id="2211140"/>
    <lineage>
        <taxon>Bacteria</taxon>
        <taxon>Pseudomonadati</taxon>
        <taxon>Acidobacteriota</taxon>
        <taxon>Terriglobia</taxon>
        <taxon>Terriglobales</taxon>
        <taxon>Acidobacteriaceae</taxon>
        <taxon>Acidisarcina</taxon>
    </lineage>
</organism>
<sequence>MINIHDRMLQPIADPRVGCIPSYRSNDAAKLEMMTSGAN</sequence>
<name>A0A2Z5FTL9_9BACT</name>